<dbReference type="PANTHER" id="PTHR12916:SF11">
    <property type="entry name" value="MUCIN-4"/>
    <property type="match status" value="1"/>
</dbReference>
<keyword evidence="13" id="KW-1185">Reference proteome</keyword>
<dbReference type="PROSITE" id="PS01186">
    <property type="entry name" value="EGF_2"/>
    <property type="match status" value="2"/>
</dbReference>
<accession>A0ABY7E5B9</accession>
<dbReference type="InterPro" id="IPR000203">
    <property type="entry name" value="GPS"/>
</dbReference>
<dbReference type="SMART" id="SM00303">
    <property type="entry name" value="GPS"/>
    <property type="match status" value="1"/>
</dbReference>
<dbReference type="InterPro" id="IPR018097">
    <property type="entry name" value="EGF_Ca-bd_CS"/>
</dbReference>
<protein>
    <submittedName>
        <fullName evidence="12">SVEP1-like protein</fullName>
    </submittedName>
</protein>
<evidence type="ECO:0000259" key="11">
    <source>
        <dbReference type="PROSITE" id="PS50221"/>
    </source>
</evidence>
<keyword evidence="2" id="KW-1003">Cell membrane</keyword>
<proteinExistence type="predicted"/>
<evidence type="ECO:0000256" key="9">
    <source>
        <dbReference type="PROSITE-ProRule" id="PRU00076"/>
    </source>
</evidence>
<evidence type="ECO:0000259" key="10">
    <source>
        <dbReference type="PROSITE" id="PS50026"/>
    </source>
</evidence>
<evidence type="ECO:0000256" key="4">
    <source>
        <dbReference type="ARBA" id="ARBA00022692"/>
    </source>
</evidence>
<evidence type="ECO:0000256" key="7">
    <source>
        <dbReference type="ARBA" id="ARBA00023136"/>
    </source>
</evidence>
<keyword evidence="3 9" id="KW-0245">EGF-like domain</keyword>
<name>A0ABY7E5B9_MYAAR</name>
<dbReference type="Pfam" id="PF00008">
    <property type="entry name" value="EGF"/>
    <property type="match status" value="1"/>
</dbReference>
<dbReference type="Gene3D" id="2.10.25.10">
    <property type="entry name" value="Laminin"/>
    <property type="match status" value="3"/>
</dbReference>
<keyword evidence="5" id="KW-0677">Repeat</keyword>
<sequence length="251" mass="27586">MCNDVTAGYSCTCMPGYQGTHCETDIDDCIDHQCLNGATCIDQIAGYTCTCSEGFIGTYCQDGNAVDECASNPCKNGASCNDLIKHYTCTCPELFAGVNCEAALRNSSSSAALKNLSQIVNAENYDMVLKQTANLTGSDQNTLPLCGYWDTEENQGYGGWRTDGCSVVEHDSSSHVICSCNHLTNFAVLMTLKQWHDLCCKRKFSTKISTSDTWVPKRRMHSESTRVSFGQRQLTQVEKPGKRARFYEGGM</sequence>
<keyword evidence="8 9" id="KW-1015">Disulfide bond</keyword>
<feature type="disulfide bond" evidence="9">
    <location>
        <begin position="13"/>
        <end position="22"/>
    </location>
</feature>
<evidence type="ECO:0000256" key="1">
    <source>
        <dbReference type="ARBA" id="ARBA00004651"/>
    </source>
</evidence>
<keyword evidence="7" id="KW-0472">Membrane</keyword>
<dbReference type="InterPro" id="IPR013032">
    <property type="entry name" value="EGF-like_CS"/>
</dbReference>
<gene>
    <name evidence="12" type="ORF">MAR_019748</name>
</gene>
<reference evidence="12" key="1">
    <citation type="submission" date="2022-11" db="EMBL/GenBank/DDBJ databases">
        <title>Centuries of genome instability and evolution in soft-shell clam transmissible cancer (bioRxiv).</title>
        <authorList>
            <person name="Hart S.F.M."/>
            <person name="Yonemitsu M.A."/>
            <person name="Giersch R.M."/>
            <person name="Beal B.F."/>
            <person name="Arriagada G."/>
            <person name="Davis B.W."/>
            <person name="Ostrander E.A."/>
            <person name="Goff S.P."/>
            <person name="Metzger M.J."/>
        </authorList>
    </citation>
    <scope>NUCLEOTIDE SEQUENCE</scope>
    <source>
        <strain evidence="12">MELC-2E11</strain>
        <tissue evidence="12">Siphon/mantle</tissue>
    </source>
</reference>
<dbReference type="SUPFAM" id="SSF57196">
    <property type="entry name" value="EGF/Laminin"/>
    <property type="match status" value="3"/>
</dbReference>
<dbReference type="EMBL" id="CP111016">
    <property type="protein sequence ID" value="WAR04379.1"/>
    <property type="molecule type" value="Genomic_DNA"/>
</dbReference>
<dbReference type="SMART" id="SM00179">
    <property type="entry name" value="EGF_CA"/>
    <property type="match status" value="3"/>
</dbReference>
<dbReference type="PROSITE" id="PS00022">
    <property type="entry name" value="EGF_1"/>
    <property type="match status" value="3"/>
</dbReference>
<evidence type="ECO:0000256" key="2">
    <source>
        <dbReference type="ARBA" id="ARBA00022475"/>
    </source>
</evidence>
<evidence type="ECO:0000256" key="5">
    <source>
        <dbReference type="ARBA" id="ARBA00022737"/>
    </source>
</evidence>
<dbReference type="InterPro" id="IPR046338">
    <property type="entry name" value="GAIN_dom_sf"/>
</dbReference>
<dbReference type="Pfam" id="PF01825">
    <property type="entry name" value="GPS"/>
    <property type="match status" value="1"/>
</dbReference>
<dbReference type="Proteomes" id="UP001164746">
    <property type="component" value="Chromosome 5"/>
</dbReference>
<dbReference type="Pfam" id="PF12661">
    <property type="entry name" value="hEGF"/>
    <property type="match status" value="2"/>
</dbReference>
<dbReference type="InterPro" id="IPR000742">
    <property type="entry name" value="EGF"/>
</dbReference>
<dbReference type="PROSITE" id="PS50026">
    <property type="entry name" value="EGF_3"/>
    <property type="match status" value="3"/>
</dbReference>
<dbReference type="SMART" id="SM00181">
    <property type="entry name" value="EGF"/>
    <property type="match status" value="3"/>
</dbReference>
<organism evidence="12 13">
    <name type="scientific">Mya arenaria</name>
    <name type="common">Soft-shell clam</name>
    <dbReference type="NCBI Taxonomy" id="6604"/>
    <lineage>
        <taxon>Eukaryota</taxon>
        <taxon>Metazoa</taxon>
        <taxon>Spiralia</taxon>
        <taxon>Lophotrochozoa</taxon>
        <taxon>Mollusca</taxon>
        <taxon>Bivalvia</taxon>
        <taxon>Autobranchia</taxon>
        <taxon>Heteroconchia</taxon>
        <taxon>Euheterodonta</taxon>
        <taxon>Imparidentia</taxon>
        <taxon>Neoheterodontei</taxon>
        <taxon>Myida</taxon>
        <taxon>Myoidea</taxon>
        <taxon>Myidae</taxon>
        <taxon>Mya</taxon>
    </lineage>
</organism>
<keyword evidence="6" id="KW-1133">Transmembrane helix</keyword>
<dbReference type="PROSITE" id="PS01187">
    <property type="entry name" value="EGF_CA"/>
    <property type="match status" value="1"/>
</dbReference>
<feature type="disulfide bond" evidence="9">
    <location>
        <begin position="91"/>
        <end position="100"/>
    </location>
</feature>
<evidence type="ECO:0000256" key="3">
    <source>
        <dbReference type="ARBA" id="ARBA00022536"/>
    </source>
</evidence>
<feature type="domain" description="EGF-like" evidence="10">
    <location>
        <begin position="1"/>
        <end position="23"/>
    </location>
</feature>
<evidence type="ECO:0000256" key="8">
    <source>
        <dbReference type="ARBA" id="ARBA00023157"/>
    </source>
</evidence>
<dbReference type="CDD" id="cd00054">
    <property type="entry name" value="EGF_CA"/>
    <property type="match status" value="2"/>
</dbReference>
<evidence type="ECO:0000313" key="12">
    <source>
        <dbReference type="EMBL" id="WAR04379.1"/>
    </source>
</evidence>
<dbReference type="InterPro" id="IPR057244">
    <property type="entry name" value="GAIN_B"/>
</dbReference>
<dbReference type="Gene3D" id="2.60.220.50">
    <property type="match status" value="1"/>
</dbReference>
<comment type="caution">
    <text evidence="9">Lacks conserved residue(s) required for the propagation of feature annotation.</text>
</comment>
<dbReference type="PRINTS" id="PR00010">
    <property type="entry name" value="EGFBLOOD"/>
</dbReference>
<dbReference type="InterPro" id="IPR000152">
    <property type="entry name" value="EGF-type_Asp/Asn_hydroxyl_site"/>
</dbReference>
<evidence type="ECO:0000256" key="6">
    <source>
        <dbReference type="ARBA" id="ARBA00022989"/>
    </source>
</evidence>
<evidence type="ECO:0000313" key="13">
    <source>
        <dbReference type="Proteomes" id="UP001164746"/>
    </source>
</evidence>
<dbReference type="PROSITE" id="PS50221">
    <property type="entry name" value="GAIN_B"/>
    <property type="match status" value="1"/>
</dbReference>
<dbReference type="PROSITE" id="PS00010">
    <property type="entry name" value="ASX_HYDROXYL"/>
    <property type="match status" value="3"/>
</dbReference>
<feature type="domain" description="EGF-like" evidence="10">
    <location>
        <begin position="25"/>
        <end position="61"/>
    </location>
</feature>
<dbReference type="InterPro" id="IPR001881">
    <property type="entry name" value="EGF-like_Ca-bd_dom"/>
</dbReference>
<feature type="domain" description="EGF-like" evidence="10">
    <location>
        <begin position="65"/>
        <end position="101"/>
    </location>
</feature>
<comment type="subcellular location">
    <subcellularLocation>
        <location evidence="1">Cell membrane</location>
        <topology evidence="1">Multi-pass membrane protein</topology>
    </subcellularLocation>
</comment>
<feature type="domain" description="GAIN-B" evidence="11">
    <location>
        <begin position="55"/>
        <end position="196"/>
    </location>
</feature>
<dbReference type="PANTHER" id="PTHR12916">
    <property type="entry name" value="CYTOCHROME C OXIDASE POLYPEPTIDE VIC-2"/>
    <property type="match status" value="1"/>
</dbReference>
<keyword evidence="4" id="KW-0812">Transmembrane</keyword>
<feature type="disulfide bond" evidence="9">
    <location>
        <begin position="51"/>
        <end position="60"/>
    </location>
</feature>